<dbReference type="PROSITE" id="PS51257">
    <property type="entry name" value="PROKAR_LIPOPROTEIN"/>
    <property type="match status" value="1"/>
</dbReference>
<dbReference type="Proteomes" id="UP000241771">
    <property type="component" value="Unassembled WGS sequence"/>
</dbReference>
<dbReference type="Pfam" id="PF12262">
    <property type="entry name" value="Lipase_bact_N"/>
    <property type="match status" value="1"/>
</dbReference>
<feature type="domain" description="Bacterial virulence factor lipase N-terminal" evidence="2">
    <location>
        <begin position="54"/>
        <end position="222"/>
    </location>
</feature>
<keyword evidence="1" id="KW-0732">Signal</keyword>
<name>A0A2T3NZY8_9GAMM</name>
<keyword evidence="4" id="KW-1185">Reference proteome</keyword>
<evidence type="ECO:0000256" key="1">
    <source>
        <dbReference type="SAM" id="SignalP"/>
    </source>
</evidence>
<protein>
    <recommendedName>
        <fullName evidence="2">Bacterial virulence factor lipase N-terminal domain-containing protein</fullName>
    </recommendedName>
</protein>
<dbReference type="AlphaFoldDB" id="A0A2T3NZY8"/>
<evidence type="ECO:0000313" key="4">
    <source>
        <dbReference type="Proteomes" id="UP000241771"/>
    </source>
</evidence>
<sequence>MKHSRLAKAIYIALPLTLLAGCNEQNTVEPQPHVLQFDPANGLVPYPNDIVGFDADGTLSIPGETDWANIEGDSANTYWNFLGSQKGWGTSVPIILQFDQEPFTFIDETTLQSGVKMFKEVDGNLTELEWNTDYRAIISQSGTLNIEPLKPFDEASRYFFAVTTNVKDGEGNPLLSSDSFLGLMSSDDEMGEHLQQVISSLGTVGIEEDSLVYAADFTTGSSISMLRPIVDKYLDEYSSNTRITLDRPVVPYNANEVIASNPLVKQFTEMFEQQGVDVPKPEPTTLEPDYITYVGTVNLPSYMDSPEQGVNCDYNPYVESMQGDAPENMNEYRVAPQKFCPGAYSFFQTDVDGQPSGKPISADTAENIHVFKEPRNNPMSIVVHIPTGEMPEGGWPVIMLSHGFGGKKEDSAMTAETLAPEGYVVVAIDTPMHGERMPDIDHDGEADLTATKRRTDYASPENLLTTSGFMWQLSLDYLAIRMAITNGIELDDGSILQVNNQDVHMSGGSLGGIHSTIISSLIRDTQERHSFFANALDIRTTTLNVPGGGVASVLMQSPGLKPELKADILDSAAFRLFMAEQLGYYNPVTQLSFEEKVAALDEVDKYRASFSSEEEFAAYEEEIWQKFEKPAEVVYQSITDPNDPINFAKELAKYKDEPILLNEGVGDGSNEIKLPDVALALATDGNEFNPGDFIIVNQTQEMPLGGTDPLIRVLELDLLTGDMNEDDVAVRGAGRYGYANHLTPFIPLPLALVDPDLLPNDAASHRSMMHGMTTFLNSKGKSVEVKNVGTTNGDALILAPEMLPEQPEYKDGGLFGG</sequence>
<gene>
    <name evidence="3" type="ORF">C9I98_00650</name>
</gene>
<evidence type="ECO:0000259" key="2">
    <source>
        <dbReference type="Pfam" id="PF12262"/>
    </source>
</evidence>
<dbReference type="SUPFAM" id="SSF53474">
    <property type="entry name" value="alpha/beta-Hydrolases"/>
    <property type="match status" value="1"/>
</dbReference>
<feature type="signal peptide" evidence="1">
    <location>
        <begin position="1"/>
        <end position="20"/>
    </location>
</feature>
<reference evidence="3 4" key="1">
    <citation type="submission" date="2018-01" db="EMBL/GenBank/DDBJ databases">
        <title>Whole genome sequencing of Histamine producing bacteria.</title>
        <authorList>
            <person name="Butler K."/>
        </authorList>
    </citation>
    <scope>NUCLEOTIDE SEQUENCE [LARGE SCALE GENOMIC DNA]</scope>
    <source>
        <strain evidence="3 4">DSM 100436</strain>
    </source>
</reference>
<dbReference type="InterPro" id="IPR050261">
    <property type="entry name" value="FrsA_esterase"/>
</dbReference>
<dbReference type="InterPro" id="IPR025920">
    <property type="entry name" value="Lipase_bact_N"/>
</dbReference>
<organism evidence="3 4">
    <name type="scientific">Photobacterium sanctipauli</name>
    <dbReference type="NCBI Taxonomy" id="1342794"/>
    <lineage>
        <taxon>Bacteria</taxon>
        <taxon>Pseudomonadati</taxon>
        <taxon>Pseudomonadota</taxon>
        <taxon>Gammaproteobacteria</taxon>
        <taxon>Vibrionales</taxon>
        <taxon>Vibrionaceae</taxon>
        <taxon>Photobacterium</taxon>
    </lineage>
</organism>
<accession>A0A2T3NZY8</accession>
<evidence type="ECO:0000313" key="3">
    <source>
        <dbReference type="EMBL" id="PSW21810.1"/>
    </source>
</evidence>
<dbReference type="PANTHER" id="PTHR22946">
    <property type="entry name" value="DIENELACTONE HYDROLASE DOMAIN-CONTAINING PROTEIN-RELATED"/>
    <property type="match status" value="1"/>
</dbReference>
<dbReference type="Gene3D" id="3.40.50.1820">
    <property type="entry name" value="alpha/beta hydrolase"/>
    <property type="match status" value="1"/>
</dbReference>
<feature type="chain" id="PRO_5015697419" description="Bacterial virulence factor lipase N-terminal domain-containing protein" evidence="1">
    <location>
        <begin position="21"/>
        <end position="817"/>
    </location>
</feature>
<dbReference type="EMBL" id="PYMA01000001">
    <property type="protein sequence ID" value="PSW21810.1"/>
    <property type="molecule type" value="Genomic_DNA"/>
</dbReference>
<dbReference type="RefSeq" id="WP_036817867.1">
    <property type="nucleotide sequence ID" value="NZ_JGVO01000106.1"/>
</dbReference>
<proteinExistence type="predicted"/>
<dbReference type="InterPro" id="IPR029058">
    <property type="entry name" value="AB_hydrolase_fold"/>
</dbReference>
<comment type="caution">
    <text evidence="3">The sequence shown here is derived from an EMBL/GenBank/DDBJ whole genome shotgun (WGS) entry which is preliminary data.</text>
</comment>